<evidence type="ECO:0000313" key="4">
    <source>
        <dbReference type="Proteomes" id="UP000240800"/>
    </source>
</evidence>
<feature type="transmembrane region" description="Helical" evidence="1">
    <location>
        <begin position="14"/>
        <end position="35"/>
    </location>
</feature>
<feature type="transmembrane region" description="Helical" evidence="1">
    <location>
        <begin position="432"/>
        <end position="450"/>
    </location>
</feature>
<feature type="transmembrane region" description="Helical" evidence="1">
    <location>
        <begin position="106"/>
        <end position="127"/>
    </location>
</feature>
<name>A0ABX5J3U1_9RHOB</name>
<evidence type="ECO:0000313" key="3">
    <source>
        <dbReference type="EMBL" id="PTM76793.1"/>
    </source>
</evidence>
<organism evidence="3 4">
    <name type="scientific">Cereibacter johrii</name>
    <dbReference type="NCBI Taxonomy" id="445629"/>
    <lineage>
        <taxon>Bacteria</taxon>
        <taxon>Pseudomonadati</taxon>
        <taxon>Pseudomonadota</taxon>
        <taxon>Alphaproteobacteria</taxon>
        <taxon>Rhodobacterales</taxon>
        <taxon>Paracoccaceae</taxon>
        <taxon>Cereibacter</taxon>
    </lineage>
</organism>
<dbReference type="PANTHER" id="PTHR35342:SF5">
    <property type="entry name" value="TRICARBOXYLIC TRANSPORT PROTEIN"/>
    <property type="match status" value="1"/>
</dbReference>
<keyword evidence="1" id="KW-0812">Transmembrane</keyword>
<feature type="transmembrane region" description="Helical" evidence="1">
    <location>
        <begin position="47"/>
        <end position="70"/>
    </location>
</feature>
<dbReference type="PANTHER" id="PTHR35342">
    <property type="entry name" value="TRICARBOXYLIC TRANSPORT PROTEIN"/>
    <property type="match status" value="1"/>
</dbReference>
<evidence type="ECO:0000259" key="2">
    <source>
        <dbReference type="Pfam" id="PF01970"/>
    </source>
</evidence>
<feature type="transmembrane region" description="Helical" evidence="1">
    <location>
        <begin position="470"/>
        <end position="489"/>
    </location>
</feature>
<feature type="transmembrane region" description="Helical" evidence="1">
    <location>
        <begin position="192"/>
        <end position="212"/>
    </location>
</feature>
<keyword evidence="4" id="KW-1185">Reference proteome</keyword>
<feature type="transmembrane region" description="Helical" evidence="1">
    <location>
        <begin position="408"/>
        <end position="425"/>
    </location>
</feature>
<dbReference type="InterPro" id="IPR002823">
    <property type="entry name" value="DUF112_TM"/>
</dbReference>
<evidence type="ECO:0000256" key="1">
    <source>
        <dbReference type="SAM" id="Phobius"/>
    </source>
</evidence>
<reference evidence="3 4" key="1">
    <citation type="submission" date="2018-04" db="EMBL/GenBank/DDBJ databases">
        <title>Genomic Encyclopedia of Type Strains, Phase III (KMG-III): the genomes of soil and plant-associated and newly described type strains.</title>
        <authorList>
            <person name="Whitman W."/>
        </authorList>
    </citation>
    <scope>NUCLEOTIDE SEQUENCE [LARGE SCALE GENOMIC DNA]</scope>
    <source>
        <strain evidence="3 4">JA192</strain>
    </source>
</reference>
<feature type="transmembrane region" description="Helical" evidence="1">
    <location>
        <begin position="351"/>
        <end position="373"/>
    </location>
</feature>
<feature type="transmembrane region" description="Helical" evidence="1">
    <location>
        <begin position="163"/>
        <end position="180"/>
    </location>
</feature>
<feature type="transmembrane region" description="Helical" evidence="1">
    <location>
        <begin position="380"/>
        <end position="402"/>
    </location>
</feature>
<feature type="transmembrane region" description="Helical" evidence="1">
    <location>
        <begin position="318"/>
        <end position="339"/>
    </location>
</feature>
<accession>A0ABX5J3U1</accession>
<feature type="transmembrane region" description="Helical" evidence="1">
    <location>
        <begin position="134"/>
        <end position="157"/>
    </location>
</feature>
<protein>
    <submittedName>
        <fullName evidence="3">TctA family transporter</fullName>
    </submittedName>
</protein>
<comment type="caution">
    <text evidence="3">The sequence shown here is derived from an EMBL/GenBank/DDBJ whole genome shotgun (WGS) entry which is preliminary data.</text>
</comment>
<dbReference type="Proteomes" id="UP000240800">
    <property type="component" value="Unassembled WGS sequence"/>
</dbReference>
<dbReference type="RefSeq" id="WP_069330383.1">
    <property type="nucleotide sequence ID" value="NZ_JAYFRT010000009.1"/>
</dbReference>
<dbReference type="Pfam" id="PF01970">
    <property type="entry name" value="TctA"/>
    <property type="match status" value="1"/>
</dbReference>
<proteinExistence type="predicted"/>
<gene>
    <name evidence="3" type="ORF">C8J29_10769</name>
</gene>
<feature type="domain" description="DUF112" evidence="2">
    <location>
        <begin position="16"/>
        <end position="436"/>
    </location>
</feature>
<keyword evidence="1" id="KW-1133">Transmembrane helix</keyword>
<keyword evidence="1" id="KW-0472">Membrane</keyword>
<dbReference type="EMBL" id="PZZW01000007">
    <property type="protein sequence ID" value="PTM76793.1"/>
    <property type="molecule type" value="Genomic_DNA"/>
</dbReference>
<sequence length="502" mass="52123">MVISTVLSNLLDPFLIFVVFAAALYGLVIGAIPGLTALMASALLVPFIIFMDPIPAVAAIVTASAMAIFAGDIPSALLRMPGTPASAAYTEDAYGLVMRGKAASSLGAGVMASAVGGLFSALVLSLAAPSLASVALSFSSVEYFWLGLMGLSCATLVTSDSLVKGLLSLFFGLALATVGMDPTSGIPRFTFGSVDLLGGFGLIPVLIGFFAISELMRNACIPTETRQKLPPVGPILRVSLRGLWSHRVGVTKGSLIGTVVGILPGAGSDIAAWISYAVARRGSKRGRRMDDDGALERITVASAANNASLGGAYIPATVFGIPGDAISAIVISVMFIKGINPGPTLFMNQPATIYTIFAIFFLANIAMVPLGILMVRAFGAVLRLPPVYITPLILLFCIVGAFSVENTIIAVAMAAIFGVLGWFLAANGIPLAPAILGLILGPLIEQTFMTTMLKAQGDYSVFFDRQIGSWLAYVTIAVWVVVLGSRVIGALRERRAARPGAS</sequence>